<evidence type="ECO:0000256" key="1">
    <source>
        <dbReference type="ARBA" id="ARBA00023015"/>
    </source>
</evidence>
<dbReference type="GO" id="GO:0005829">
    <property type="term" value="C:cytosol"/>
    <property type="evidence" value="ECO:0007669"/>
    <property type="project" value="TreeGrafter"/>
</dbReference>
<evidence type="ECO:0000313" key="7">
    <source>
        <dbReference type="Proteomes" id="UP000298324"/>
    </source>
</evidence>
<evidence type="ECO:0000259" key="5">
    <source>
        <dbReference type="PROSITE" id="PS51063"/>
    </source>
</evidence>
<dbReference type="InterPro" id="IPR036390">
    <property type="entry name" value="WH_DNA-bd_sf"/>
</dbReference>
<reference evidence="6 7" key="1">
    <citation type="journal article" date="2018" name="Environ. Microbiol.">
        <title>Novel energy conservation strategies and behaviour of Pelotomaculum schinkii driving syntrophic propionate catabolism.</title>
        <authorList>
            <person name="Hidalgo-Ahumada C.A.P."/>
            <person name="Nobu M.K."/>
            <person name="Narihiro T."/>
            <person name="Tamaki H."/>
            <person name="Liu W.T."/>
            <person name="Kamagata Y."/>
            <person name="Stams A.J.M."/>
            <person name="Imachi H."/>
            <person name="Sousa D.Z."/>
        </authorList>
    </citation>
    <scope>NUCLEOTIDE SEQUENCE [LARGE SCALE GENOMIC DNA]</scope>
    <source>
        <strain evidence="6 7">HH</strain>
    </source>
</reference>
<dbReference type="GO" id="GO:0003700">
    <property type="term" value="F:DNA-binding transcription factor activity"/>
    <property type="evidence" value="ECO:0007669"/>
    <property type="project" value="TreeGrafter"/>
</dbReference>
<feature type="domain" description="Cyclic nucleotide-binding" evidence="4">
    <location>
        <begin position="14"/>
        <end position="111"/>
    </location>
</feature>
<keyword evidence="2" id="KW-0238">DNA-binding</keyword>
<dbReference type="SUPFAM" id="SSF51206">
    <property type="entry name" value="cAMP-binding domain-like"/>
    <property type="match status" value="1"/>
</dbReference>
<keyword evidence="1" id="KW-0805">Transcription regulation</keyword>
<dbReference type="AlphaFoldDB" id="A0A4Y7RHR2"/>
<evidence type="ECO:0000259" key="4">
    <source>
        <dbReference type="PROSITE" id="PS50042"/>
    </source>
</evidence>
<dbReference type="GO" id="GO:0003677">
    <property type="term" value="F:DNA binding"/>
    <property type="evidence" value="ECO:0007669"/>
    <property type="project" value="UniProtKB-KW"/>
</dbReference>
<dbReference type="InterPro" id="IPR050397">
    <property type="entry name" value="Env_Response_Regulators"/>
</dbReference>
<dbReference type="Pfam" id="PF00027">
    <property type="entry name" value="cNMP_binding"/>
    <property type="match status" value="1"/>
</dbReference>
<accession>A0A4Y7RHR2</accession>
<evidence type="ECO:0000256" key="3">
    <source>
        <dbReference type="ARBA" id="ARBA00023163"/>
    </source>
</evidence>
<dbReference type="EMBL" id="QFGA01000001">
    <property type="protein sequence ID" value="TEB08524.1"/>
    <property type="molecule type" value="Genomic_DNA"/>
</dbReference>
<dbReference type="PANTHER" id="PTHR24567:SF58">
    <property type="entry name" value="CYCLIC AMP-BINDING REGULATORY PROTEIN"/>
    <property type="match status" value="1"/>
</dbReference>
<keyword evidence="3" id="KW-0804">Transcription</keyword>
<organism evidence="6 7">
    <name type="scientific">Pelotomaculum schinkii</name>
    <dbReference type="NCBI Taxonomy" id="78350"/>
    <lineage>
        <taxon>Bacteria</taxon>
        <taxon>Bacillati</taxon>
        <taxon>Bacillota</taxon>
        <taxon>Clostridia</taxon>
        <taxon>Eubacteriales</taxon>
        <taxon>Desulfotomaculaceae</taxon>
        <taxon>Pelotomaculum</taxon>
    </lineage>
</organism>
<evidence type="ECO:0000256" key="2">
    <source>
        <dbReference type="ARBA" id="ARBA00023125"/>
    </source>
</evidence>
<dbReference type="InterPro" id="IPR014710">
    <property type="entry name" value="RmlC-like_jellyroll"/>
</dbReference>
<dbReference type="PANTHER" id="PTHR24567">
    <property type="entry name" value="CRP FAMILY TRANSCRIPTIONAL REGULATORY PROTEIN"/>
    <property type="match status" value="1"/>
</dbReference>
<name>A0A4Y7RHR2_9FIRM</name>
<protein>
    <submittedName>
        <fullName evidence="6">cAMP receptor protein</fullName>
    </submittedName>
</protein>
<dbReference type="InterPro" id="IPR012318">
    <property type="entry name" value="HTH_CRP"/>
</dbReference>
<dbReference type="PROSITE" id="PS50042">
    <property type="entry name" value="CNMP_BINDING_3"/>
    <property type="match status" value="1"/>
</dbReference>
<evidence type="ECO:0000313" key="6">
    <source>
        <dbReference type="EMBL" id="TEB08524.1"/>
    </source>
</evidence>
<dbReference type="PROSITE" id="PS51063">
    <property type="entry name" value="HTH_CRP_2"/>
    <property type="match status" value="1"/>
</dbReference>
<dbReference type="CDD" id="cd00038">
    <property type="entry name" value="CAP_ED"/>
    <property type="match status" value="1"/>
</dbReference>
<keyword evidence="7" id="KW-1185">Reference proteome</keyword>
<keyword evidence="6" id="KW-0675">Receptor</keyword>
<dbReference type="InterPro" id="IPR018490">
    <property type="entry name" value="cNMP-bd_dom_sf"/>
</dbReference>
<dbReference type="Gene3D" id="2.60.120.10">
    <property type="entry name" value="Jelly Rolls"/>
    <property type="match status" value="1"/>
</dbReference>
<dbReference type="SMART" id="SM00419">
    <property type="entry name" value="HTH_CRP"/>
    <property type="match status" value="1"/>
</dbReference>
<feature type="domain" description="HTH crp-type" evidence="5">
    <location>
        <begin position="155"/>
        <end position="223"/>
    </location>
</feature>
<dbReference type="SMART" id="SM00100">
    <property type="entry name" value="cNMP"/>
    <property type="match status" value="1"/>
</dbReference>
<dbReference type="InterPro" id="IPR000595">
    <property type="entry name" value="cNMP-bd_dom"/>
</dbReference>
<dbReference type="SUPFAM" id="SSF46785">
    <property type="entry name" value="Winged helix' DNA-binding domain"/>
    <property type="match status" value="1"/>
</dbReference>
<sequence>MFKKWMKVLAKCALFEGISPEELNIVLSCLNPKVSDYDKNETLTVTGERLSGLGIVLAGEVVVAKENAAGNRVIMAVNGPGEMFGEIAAFSEDGVWPASVVARGACTVMLLPAGKIVGSCERSCGSHKLLITNMLGIVSDKALMLNRKVEYLAIRSLRGKISTFLLEQYRRTGKDTFMMPLKRNELADFLNVSRPSLSREMSRMRDEGVIDFHRDSIKIKQVEALRSMAG</sequence>
<dbReference type="Proteomes" id="UP000298324">
    <property type="component" value="Unassembled WGS sequence"/>
</dbReference>
<gene>
    <name evidence="6" type="primary">crp</name>
    <name evidence="6" type="ORF">Psch_02088</name>
</gene>
<proteinExistence type="predicted"/>
<comment type="caution">
    <text evidence="6">The sequence shown here is derived from an EMBL/GenBank/DDBJ whole genome shotgun (WGS) entry which is preliminary data.</text>
</comment>
<dbReference type="Pfam" id="PF13545">
    <property type="entry name" value="HTH_Crp_2"/>
    <property type="match status" value="1"/>
</dbReference>